<name>A0A8T2MSR5_9TELE</name>
<keyword evidence="2" id="KW-1185">Reference proteome</keyword>
<gene>
    <name evidence="1" type="ORF">JZ751_019178</name>
</gene>
<evidence type="ECO:0000313" key="2">
    <source>
        <dbReference type="Proteomes" id="UP000824540"/>
    </source>
</evidence>
<reference evidence="1" key="1">
    <citation type="thesis" date="2021" institute="BYU ScholarsArchive" country="Provo, UT, USA">
        <title>Applications of and Algorithms for Genome Assembly and Genomic Analyses with an Emphasis on Marine Teleosts.</title>
        <authorList>
            <person name="Pickett B.D."/>
        </authorList>
    </citation>
    <scope>NUCLEOTIDE SEQUENCE</scope>
    <source>
        <strain evidence="1">HI-2016</strain>
    </source>
</reference>
<dbReference type="EMBL" id="JAFBMS010000340">
    <property type="protein sequence ID" value="KAG9331419.1"/>
    <property type="molecule type" value="Genomic_DNA"/>
</dbReference>
<sequence>MMSCVGVAEGGHCIIGFAVLVRRDGAYISPVDFPAIIQQRQAVQTEQEVDMRKRSSGTVGGGGRQQLLLVRGSFRPFVTPCSVCAELRNTRQSLTPGVTLILLDLAYLLRSGEDTRTCVLRSGDKLFTPPSLDLLWKTAVRGELDKDEGNRLLKCIFRSVTSR</sequence>
<dbReference type="Proteomes" id="UP000824540">
    <property type="component" value="Unassembled WGS sequence"/>
</dbReference>
<comment type="caution">
    <text evidence="1">The sequence shown here is derived from an EMBL/GenBank/DDBJ whole genome shotgun (WGS) entry which is preliminary data.</text>
</comment>
<dbReference type="AlphaFoldDB" id="A0A8T2MSR5"/>
<organism evidence="1 2">
    <name type="scientific">Albula glossodonta</name>
    <name type="common">roundjaw bonefish</name>
    <dbReference type="NCBI Taxonomy" id="121402"/>
    <lineage>
        <taxon>Eukaryota</taxon>
        <taxon>Metazoa</taxon>
        <taxon>Chordata</taxon>
        <taxon>Craniata</taxon>
        <taxon>Vertebrata</taxon>
        <taxon>Euteleostomi</taxon>
        <taxon>Actinopterygii</taxon>
        <taxon>Neopterygii</taxon>
        <taxon>Teleostei</taxon>
        <taxon>Albuliformes</taxon>
        <taxon>Albulidae</taxon>
        <taxon>Albula</taxon>
    </lineage>
</organism>
<accession>A0A8T2MSR5</accession>
<protein>
    <submittedName>
        <fullName evidence="1">Uncharacterized protein</fullName>
    </submittedName>
</protein>
<evidence type="ECO:0000313" key="1">
    <source>
        <dbReference type="EMBL" id="KAG9331419.1"/>
    </source>
</evidence>
<proteinExistence type="predicted"/>